<feature type="compositionally biased region" description="Polar residues" evidence="1">
    <location>
        <begin position="26"/>
        <end position="36"/>
    </location>
</feature>
<reference evidence="2 3" key="1">
    <citation type="journal article" date="2017" name="Mol. Biol. Evol.">
        <title>The 4-celled Tetrabaena socialis nuclear genome reveals the essential components for genetic control of cell number at the origin of multicellularity in the volvocine lineage.</title>
        <authorList>
            <person name="Featherston J."/>
            <person name="Arakaki Y."/>
            <person name="Hanschen E.R."/>
            <person name="Ferris P.J."/>
            <person name="Michod R.E."/>
            <person name="Olson B.J.S.C."/>
            <person name="Nozaki H."/>
            <person name="Durand P.M."/>
        </authorList>
    </citation>
    <scope>NUCLEOTIDE SEQUENCE [LARGE SCALE GENOMIC DNA]</scope>
    <source>
        <strain evidence="2 3">NIES-571</strain>
    </source>
</reference>
<evidence type="ECO:0000313" key="2">
    <source>
        <dbReference type="EMBL" id="PNH09308.1"/>
    </source>
</evidence>
<name>A0A2J8A9V1_9CHLO</name>
<accession>A0A2J8A9V1</accession>
<keyword evidence="3" id="KW-1185">Reference proteome</keyword>
<comment type="caution">
    <text evidence="2">The sequence shown here is derived from an EMBL/GenBank/DDBJ whole genome shotgun (WGS) entry which is preliminary data.</text>
</comment>
<organism evidence="2 3">
    <name type="scientific">Tetrabaena socialis</name>
    <dbReference type="NCBI Taxonomy" id="47790"/>
    <lineage>
        <taxon>Eukaryota</taxon>
        <taxon>Viridiplantae</taxon>
        <taxon>Chlorophyta</taxon>
        <taxon>core chlorophytes</taxon>
        <taxon>Chlorophyceae</taxon>
        <taxon>CS clade</taxon>
        <taxon>Chlamydomonadales</taxon>
        <taxon>Tetrabaenaceae</taxon>
        <taxon>Tetrabaena</taxon>
    </lineage>
</organism>
<proteinExistence type="predicted"/>
<dbReference type="EMBL" id="PGGS01000096">
    <property type="protein sequence ID" value="PNH09308.1"/>
    <property type="molecule type" value="Genomic_DNA"/>
</dbReference>
<dbReference type="AlphaFoldDB" id="A0A2J8A9V1"/>
<protein>
    <submittedName>
        <fullName evidence="2">Uncharacterized protein</fullName>
    </submittedName>
</protein>
<gene>
    <name evidence="2" type="ORF">TSOC_004103</name>
</gene>
<feature type="region of interest" description="Disordered" evidence="1">
    <location>
        <begin position="1"/>
        <end position="36"/>
    </location>
</feature>
<evidence type="ECO:0000313" key="3">
    <source>
        <dbReference type="Proteomes" id="UP000236333"/>
    </source>
</evidence>
<dbReference type="Proteomes" id="UP000236333">
    <property type="component" value="Unassembled WGS sequence"/>
</dbReference>
<sequence>MARTTAAINGMPDSRSTVSGGGVDTARSSASTRSLQTCSFHSSGTSTFSNALPSIASPASGHASCATSIRRMK</sequence>
<evidence type="ECO:0000256" key="1">
    <source>
        <dbReference type="SAM" id="MobiDB-lite"/>
    </source>
</evidence>